<proteinExistence type="predicted"/>
<reference evidence="1" key="2">
    <citation type="submission" date="2015-03" db="EMBL/GenBank/DDBJ databases">
        <authorList>
            <person name="Chow C.-E.T."/>
            <person name="Winget D.M."/>
            <person name="White R.A.III."/>
            <person name="Hallam S.J."/>
            <person name="Suttle C.A."/>
        </authorList>
    </citation>
    <scope>NUCLEOTIDE SEQUENCE</scope>
    <source>
        <strain evidence="1">Oxic1_11</strain>
    </source>
</reference>
<protein>
    <submittedName>
        <fullName evidence="1">Putative tail fiber</fullName>
    </submittedName>
</protein>
<evidence type="ECO:0000313" key="1">
    <source>
        <dbReference type="EMBL" id="AKH48591.1"/>
    </source>
</evidence>
<organism evidence="1">
    <name type="scientific">uncultured marine virus</name>
    <dbReference type="NCBI Taxonomy" id="186617"/>
    <lineage>
        <taxon>Viruses</taxon>
        <taxon>environmental samples</taxon>
    </lineage>
</organism>
<sequence>MSKPKVLDALVAASSVNSGVVIELVADTLNDLSSASCICWIVIVARSKPSS</sequence>
<reference evidence="1" key="1">
    <citation type="journal article" date="2015" name="Front. Microbiol.">
        <title>Combining genomic sequencing methods to explore viral diversity and reveal potential virus-host interactions.</title>
        <authorList>
            <person name="Chow C.E."/>
            <person name="Winget D.M."/>
            <person name="White R.A.III."/>
            <person name="Hallam S.J."/>
            <person name="Suttle C.A."/>
        </authorList>
    </citation>
    <scope>NUCLEOTIDE SEQUENCE</scope>
    <source>
        <strain evidence="1">Oxic1_11</strain>
    </source>
</reference>
<accession>A0A0F7LBJ0</accession>
<name>A0A0F7LBJ0_9VIRU</name>
<dbReference type="EMBL" id="KR029606">
    <property type="protein sequence ID" value="AKH48591.1"/>
    <property type="molecule type" value="Genomic_DNA"/>
</dbReference>